<dbReference type="PANTHER" id="PTHR24421:SF10">
    <property type="entry name" value="NITRATE_NITRITE SENSOR PROTEIN NARQ"/>
    <property type="match status" value="1"/>
</dbReference>
<evidence type="ECO:0000256" key="3">
    <source>
        <dbReference type="ARBA" id="ARBA00022553"/>
    </source>
</evidence>
<accession>A0ABQ4MCQ8</accession>
<evidence type="ECO:0000256" key="4">
    <source>
        <dbReference type="ARBA" id="ARBA00022679"/>
    </source>
</evidence>
<dbReference type="Proteomes" id="UP000679992">
    <property type="component" value="Unassembled WGS sequence"/>
</dbReference>
<keyword evidence="4" id="KW-0808">Transferase</keyword>
<comment type="catalytic activity">
    <reaction evidence="1">
        <text>ATP + protein L-histidine = ADP + protein N-phospho-L-histidine.</text>
        <dbReference type="EC" id="2.7.13.3"/>
    </reaction>
</comment>
<keyword evidence="6" id="KW-0418">Kinase</keyword>
<gene>
    <name evidence="13" type="ORF">J42TS3_28080</name>
</gene>
<dbReference type="InterPro" id="IPR003594">
    <property type="entry name" value="HATPase_dom"/>
</dbReference>
<name>A0ABQ4MCQ8_9BACL</name>
<feature type="coiled-coil region" evidence="9">
    <location>
        <begin position="54"/>
        <end position="90"/>
    </location>
</feature>
<evidence type="ECO:0000256" key="10">
    <source>
        <dbReference type="SAM" id="Phobius"/>
    </source>
</evidence>
<keyword evidence="10" id="KW-1133">Transmembrane helix</keyword>
<evidence type="ECO:0000256" key="7">
    <source>
        <dbReference type="ARBA" id="ARBA00022840"/>
    </source>
</evidence>
<evidence type="ECO:0000256" key="1">
    <source>
        <dbReference type="ARBA" id="ARBA00000085"/>
    </source>
</evidence>
<sequence length="279" mass="32232">MTYKQIKWMILFVPTLIVGLWEYVRHQFLMPYISMDLGNWLTPILVYLVSVTLLNQLFSQLEKIQQELQAERAQKAALQAREQLAKELHDGIAQSLFLLSVKVDQLEFTTDRNKHEDAVYAVRKTVHEVNRYVRQAIANLKYSTNTNSEVVLKETLEDKVKQIADEVLIPIELDWNIKENVMTPKEKIEILACIREAVVNIQKHARASKGWIVAQGDEAGWVVTIKDNGDGFREEIIDSKESYGLNIMKDRAEDMKWQLRIFNHHALTTLEIQKGGGED</sequence>
<dbReference type="Gene3D" id="1.20.5.1930">
    <property type="match status" value="1"/>
</dbReference>
<keyword evidence="9" id="KW-0175">Coiled coil</keyword>
<dbReference type="Gene3D" id="3.30.565.10">
    <property type="entry name" value="Histidine kinase-like ATPase, C-terminal domain"/>
    <property type="match status" value="1"/>
</dbReference>
<evidence type="ECO:0000256" key="5">
    <source>
        <dbReference type="ARBA" id="ARBA00022741"/>
    </source>
</evidence>
<feature type="domain" description="Signal transduction histidine kinase subgroup 3 dimerisation and phosphoacceptor" evidence="12">
    <location>
        <begin position="81"/>
        <end position="141"/>
    </location>
</feature>
<dbReference type="EMBL" id="BOSL01000008">
    <property type="protein sequence ID" value="GIP53773.1"/>
    <property type="molecule type" value="Genomic_DNA"/>
</dbReference>
<reference evidence="13 14" key="1">
    <citation type="submission" date="2021-03" db="EMBL/GenBank/DDBJ databases">
        <title>Antimicrobial resistance genes in bacteria isolated from Japanese honey, and their potential for conferring macrolide and lincosamide resistance in the American foulbrood pathogen Paenibacillus larvae.</title>
        <authorList>
            <person name="Okamoto M."/>
            <person name="Kumagai M."/>
            <person name="Kanamori H."/>
            <person name="Takamatsu D."/>
        </authorList>
    </citation>
    <scope>NUCLEOTIDE SEQUENCE [LARGE SCALE GENOMIC DNA]</scope>
    <source>
        <strain evidence="13 14">J42TS3</strain>
    </source>
</reference>
<evidence type="ECO:0000256" key="6">
    <source>
        <dbReference type="ARBA" id="ARBA00022777"/>
    </source>
</evidence>
<evidence type="ECO:0000256" key="8">
    <source>
        <dbReference type="ARBA" id="ARBA00023012"/>
    </source>
</evidence>
<feature type="transmembrane region" description="Helical" evidence="10">
    <location>
        <begin position="6"/>
        <end position="25"/>
    </location>
</feature>
<dbReference type="InterPro" id="IPR011712">
    <property type="entry name" value="Sig_transdc_His_kin_sub3_dim/P"/>
</dbReference>
<keyword evidence="14" id="KW-1185">Reference proteome</keyword>
<dbReference type="PANTHER" id="PTHR24421">
    <property type="entry name" value="NITRATE/NITRITE SENSOR PROTEIN NARX-RELATED"/>
    <property type="match status" value="1"/>
</dbReference>
<dbReference type="InterPro" id="IPR036890">
    <property type="entry name" value="HATPase_C_sf"/>
</dbReference>
<keyword evidence="10" id="KW-0472">Membrane</keyword>
<dbReference type="CDD" id="cd16917">
    <property type="entry name" value="HATPase_UhpB-NarQ-NarX-like"/>
    <property type="match status" value="1"/>
</dbReference>
<dbReference type="Pfam" id="PF02518">
    <property type="entry name" value="HATPase_c"/>
    <property type="match status" value="1"/>
</dbReference>
<keyword evidence="10" id="KW-0812">Transmembrane</keyword>
<keyword evidence="5" id="KW-0547">Nucleotide-binding</keyword>
<keyword evidence="7" id="KW-0067">ATP-binding</keyword>
<organism evidence="13 14">
    <name type="scientific">Paenibacillus vini</name>
    <dbReference type="NCBI Taxonomy" id="1476024"/>
    <lineage>
        <taxon>Bacteria</taxon>
        <taxon>Bacillati</taxon>
        <taxon>Bacillota</taxon>
        <taxon>Bacilli</taxon>
        <taxon>Bacillales</taxon>
        <taxon>Paenibacillaceae</taxon>
        <taxon>Paenibacillus</taxon>
    </lineage>
</organism>
<comment type="caution">
    <text evidence="13">The sequence shown here is derived from an EMBL/GenBank/DDBJ whole genome shotgun (WGS) entry which is preliminary data.</text>
</comment>
<evidence type="ECO:0000313" key="13">
    <source>
        <dbReference type="EMBL" id="GIP53773.1"/>
    </source>
</evidence>
<dbReference type="Pfam" id="PF07730">
    <property type="entry name" value="HisKA_3"/>
    <property type="match status" value="1"/>
</dbReference>
<dbReference type="EC" id="2.7.13.3" evidence="2"/>
<protein>
    <recommendedName>
        <fullName evidence="2">histidine kinase</fullName>
        <ecNumber evidence="2">2.7.13.3</ecNumber>
    </recommendedName>
</protein>
<evidence type="ECO:0000256" key="9">
    <source>
        <dbReference type="SAM" id="Coils"/>
    </source>
</evidence>
<feature type="transmembrane region" description="Helical" evidence="10">
    <location>
        <begin position="37"/>
        <end position="58"/>
    </location>
</feature>
<evidence type="ECO:0000259" key="11">
    <source>
        <dbReference type="Pfam" id="PF02518"/>
    </source>
</evidence>
<dbReference type="InterPro" id="IPR050482">
    <property type="entry name" value="Sensor_HK_TwoCompSys"/>
</dbReference>
<dbReference type="RefSeq" id="WP_211020482.1">
    <property type="nucleotide sequence ID" value="NZ_BOSL01000008.1"/>
</dbReference>
<keyword evidence="3" id="KW-0597">Phosphoprotein</keyword>
<evidence type="ECO:0000313" key="14">
    <source>
        <dbReference type="Proteomes" id="UP000679992"/>
    </source>
</evidence>
<dbReference type="SUPFAM" id="SSF55874">
    <property type="entry name" value="ATPase domain of HSP90 chaperone/DNA topoisomerase II/histidine kinase"/>
    <property type="match status" value="1"/>
</dbReference>
<evidence type="ECO:0000259" key="12">
    <source>
        <dbReference type="Pfam" id="PF07730"/>
    </source>
</evidence>
<proteinExistence type="predicted"/>
<keyword evidence="8" id="KW-0902">Two-component regulatory system</keyword>
<evidence type="ECO:0000256" key="2">
    <source>
        <dbReference type="ARBA" id="ARBA00012438"/>
    </source>
</evidence>
<feature type="domain" description="Histidine kinase/HSP90-like ATPase" evidence="11">
    <location>
        <begin position="191"/>
        <end position="261"/>
    </location>
</feature>